<comment type="similarity">
    <text evidence="11">Belongs to the protein kinase superfamily.</text>
</comment>
<evidence type="ECO:0000256" key="8">
    <source>
        <dbReference type="ARBA" id="ARBA00022989"/>
    </source>
</evidence>
<dbReference type="SUPFAM" id="SSF56112">
    <property type="entry name" value="Protein kinase-like (PK-like)"/>
    <property type="match status" value="1"/>
</dbReference>
<dbReference type="PROSITE" id="PS00107">
    <property type="entry name" value="PROTEIN_KINASE_ATP"/>
    <property type="match status" value="1"/>
</dbReference>
<keyword evidence="9 12" id="KW-0472">Membrane</keyword>
<dbReference type="PROSITE" id="PS00108">
    <property type="entry name" value="PROTEIN_KINASE_ST"/>
    <property type="match status" value="1"/>
</dbReference>
<evidence type="ECO:0000313" key="14">
    <source>
        <dbReference type="EMBL" id="KAF2317992.1"/>
    </source>
</evidence>
<evidence type="ECO:0000256" key="6">
    <source>
        <dbReference type="ARBA" id="ARBA00022777"/>
    </source>
</evidence>
<keyword evidence="6" id="KW-0418">Kinase</keyword>
<dbReference type="Pfam" id="PF00069">
    <property type="entry name" value="Pkinase"/>
    <property type="match status" value="1"/>
</dbReference>
<feature type="domain" description="Protein kinase" evidence="13">
    <location>
        <begin position="103"/>
        <end position="390"/>
    </location>
</feature>
<dbReference type="Gene3D" id="3.30.200.20">
    <property type="entry name" value="Phosphorylase Kinase, domain 1"/>
    <property type="match status" value="1"/>
</dbReference>
<dbReference type="PANTHER" id="PTHR47974">
    <property type="entry name" value="OS07G0415500 PROTEIN"/>
    <property type="match status" value="1"/>
</dbReference>
<dbReference type="Gene3D" id="1.10.510.10">
    <property type="entry name" value="Transferase(Phosphotransferase) domain 1"/>
    <property type="match status" value="1"/>
</dbReference>
<dbReference type="GO" id="GO:0004674">
    <property type="term" value="F:protein serine/threonine kinase activity"/>
    <property type="evidence" value="ECO:0007669"/>
    <property type="project" value="UniProtKB-KW"/>
</dbReference>
<dbReference type="PROSITE" id="PS50011">
    <property type="entry name" value="PROTEIN_KINASE_DOM"/>
    <property type="match status" value="1"/>
</dbReference>
<dbReference type="AlphaFoldDB" id="A0A6A6MVT7"/>
<dbReference type="SMART" id="SM00220">
    <property type="entry name" value="S_TKc"/>
    <property type="match status" value="1"/>
</dbReference>
<dbReference type="InterPro" id="IPR017441">
    <property type="entry name" value="Protein_kinase_ATP_BS"/>
</dbReference>
<evidence type="ECO:0000256" key="1">
    <source>
        <dbReference type="ARBA" id="ARBA00004167"/>
    </source>
</evidence>
<evidence type="ECO:0000256" key="5">
    <source>
        <dbReference type="ARBA" id="ARBA00022741"/>
    </source>
</evidence>
<evidence type="ECO:0000256" key="2">
    <source>
        <dbReference type="ARBA" id="ARBA00022679"/>
    </source>
</evidence>
<evidence type="ECO:0000259" key="13">
    <source>
        <dbReference type="PROSITE" id="PS50011"/>
    </source>
</evidence>
<evidence type="ECO:0000313" key="15">
    <source>
        <dbReference type="Proteomes" id="UP000467840"/>
    </source>
</evidence>
<feature type="transmembrane region" description="Helical" evidence="12">
    <location>
        <begin position="7"/>
        <end position="28"/>
    </location>
</feature>
<dbReference type="FunFam" id="3.30.200.20:FF:000483">
    <property type="entry name" value="Putative receptor-like protein kinase"/>
    <property type="match status" value="1"/>
</dbReference>
<dbReference type="InterPro" id="IPR008271">
    <property type="entry name" value="Ser/Thr_kinase_AS"/>
</dbReference>
<keyword evidence="11" id="KW-0723">Serine/threonine-protein kinase</keyword>
<keyword evidence="5 10" id="KW-0547">Nucleotide-binding</keyword>
<protein>
    <recommendedName>
        <fullName evidence="13">Protein kinase domain-containing protein</fullName>
    </recommendedName>
</protein>
<comment type="caution">
    <text evidence="14">The sequence shown here is derived from an EMBL/GenBank/DDBJ whole genome shotgun (WGS) entry which is preliminary data.</text>
</comment>
<reference evidence="14 15" key="1">
    <citation type="journal article" date="2020" name="Mol. Plant">
        <title>The Chromosome-Based Rubber Tree Genome Provides New Insights into Spurge Genome Evolution and Rubber Biosynthesis.</title>
        <authorList>
            <person name="Liu J."/>
            <person name="Shi C."/>
            <person name="Shi C.C."/>
            <person name="Li W."/>
            <person name="Zhang Q.J."/>
            <person name="Zhang Y."/>
            <person name="Li K."/>
            <person name="Lu H.F."/>
            <person name="Shi C."/>
            <person name="Zhu S.T."/>
            <person name="Xiao Z.Y."/>
            <person name="Nan H."/>
            <person name="Yue Y."/>
            <person name="Zhu X.G."/>
            <person name="Wu Y."/>
            <person name="Hong X.N."/>
            <person name="Fan G.Y."/>
            <person name="Tong Y."/>
            <person name="Zhang D."/>
            <person name="Mao C.L."/>
            <person name="Liu Y.L."/>
            <person name="Hao S.J."/>
            <person name="Liu W.Q."/>
            <person name="Lv M.Q."/>
            <person name="Zhang H.B."/>
            <person name="Liu Y."/>
            <person name="Hu-Tang G.R."/>
            <person name="Wang J.P."/>
            <person name="Wang J.H."/>
            <person name="Sun Y.H."/>
            <person name="Ni S.B."/>
            <person name="Chen W.B."/>
            <person name="Zhang X.C."/>
            <person name="Jiao Y.N."/>
            <person name="Eichler E.E."/>
            <person name="Li G.H."/>
            <person name="Liu X."/>
            <person name="Gao L.Z."/>
        </authorList>
    </citation>
    <scope>NUCLEOTIDE SEQUENCE [LARGE SCALE GENOMIC DNA]</scope>
    <source>
        <strain evidence="15">cv. GT1</strain>
        <tissue evidence="14">Leaf</tissue>
    </source>
</reference>
<keyword evidence="7 10" id="KW-0067">ATP-binding</keyword>
<keyword evidence="3 12" id="KW-0812">Transmembrane</keyword>
<dbReference type="GO" id="GO:0005524">
    <property type="term" value="F:ATP binding"/>
    <property type="evidence" value="ECO:0007669"/>
    <property type="project" value="UniProtKB-UniRule"/>
</dbReference>
<evidence type="ECO:0000256" key="12">
    <source>
        <dbReference type="SAM" id="Phobius"/>
    </source>
</evidence>
<accession>A0A6A6MVT7</accession>
<evidence type="ECO:0000256" key="10">
    <source>
        <dbReference type="PROSITE-ProRule" id="PRU10141"/>
    </source>
</evidence>
<evidence type="ECO:0000256" key="9">
    <source>
        <dbReference type="ARBA" id="ARBA00023136"/>
    </source>
</evidence>
<evidence type="ECO:0000256" key="4">
    <source>
        <dbReference type="ARBA" id="ARBA00022729"/>
    </source>
</evidence>
<dbReference type="EMBL" id="JAAGAX010000004">
    <property type="protein sequence ID" value="KAF2317992.1"/>
    <property type="molecule type" value="Genomic_DNA"/>
</dbReference>
<feature type="transmembrane region" description="Helical" evidence="12">
    <location>
        <begin position="34"/>
        <end position="54"/>
    </location>
</feature>
<evidence type="ECO:0000256" key="7">
    <source>
        <dbReference type="ARBA" id="ARBA00022840"/>
    </source>
</evidence>
<feature type="binding site" evidence="10">
    <location>
        <position position="131"/>
    </location>
    <ligand>
        <name>ATP</name>
        <dbReference type="ChEBI" id="CHEBI:30616"/>
    </ligand>
</feature>
<dbReference type="FunFam" id="1.10.510.10:FF:000537">
    <property type="entry name" value="Putative receptor-like protein kinase"/>
    <property type="match status" value="1"/>
</dbReference>
<organism evidence="14 15">
    <name type="scientific">Hevea brasiliensis</name>
    <name type="common">Para rubber tree</name>
    <name type="synonym">Siphonia brasiliensis</name>
    <dbReference type="NCBI Taxonomy" id="3981"/>
    <lineage>
        <taxon>Eukaryota</taxon>
        <taxon>Viridiplantae</taxon>
        <taxon>Streptophyta</taxon>
        <taxon>Embryophyta</taxon>
        <taxon>Tracheophyta</taxon>
        <taxon>Spermatophyta</taxon>
        <taxon>Magnoliopsida</taxon>
        <taxon>eudicotyledons</taxon>
        <taxon>Gunneridae</taxon>
        <taxon>Pentapetalae</taxon>
        <taxon>rosids</taxon>
        <taxon>fabids</taxon>
        <taxon>Malpighiales</taxon>
        <taxon>Euphorbiaceae</taxon>
        <taxon>Crotonoideae</taxon>
        <taxon>Micrandreae</taxon>
        <taxon>Hevea</taxon>
    </lineage>
</organism>
<gene>
    <name evidence="14" type="ORF">GH714_041318</name>
</gene>
<dbReference type="InterPro" id="IPR011009">
    <property type="entry name" value="Kinase-like_dom_sf"/>
</dbReference>
<keyword evidence="15" id="KW-1185">Reference proteome</keyword>
<sequence length="448" mass="50430">MEDKNVNIIAVSTVIILIVVIVIARVSLKLSKAFHLIAGADIAVIFAVLVCLMIRLRYNRRRQLLVTQLVSEGRELRIEYSFLRKVAGVPIKFRFKELEEATGNFQSLLGQGASASVFKGILADGTAIAVKRIEKEERGEKEFRSEVAAIASVQHVNLVRLLGYCIAAGGPRFLVYDFIPNGSLDCWIFPKRGTRDLPGGCLSWELRYGVAIDVAKALSYLHHDCRSRVLHLDVKPENILLDENYRAIVTDFGLSKLMRKDESRVITNIRGTRGYLAPEWLLEHGISEKSDVYSYGMVLLEMIGGQRNVCLLQKGNDRSQRTWQYFPKIVNQKMREGKLMEVVDHRLVESGDIDEKEVKRLVHIAFWCIQEKPRLRPTMAHVVEMLEDRVAVVEPPDTQMIVIDLLSIDGDAPDGHKRATIAALAAEQLEETNPTVSCSYTFSVVSGR</sequence>
<comment type="subcellular location">
    <subcellularLocation>
        <location evidence="1">Membrane</location>
        <topology evidence="1">Single-pass membrane protein</topology>
    </subcellularLocation>
</comment>
<dbReference type="PANTHER" id="PTHR47974:SF9">
    <property type="entry name" value="RECEPTOR-LIKE SERINE_THREONINE-PROTEIN KINASE"/>
    <property type="match status" value="1"/>
</dbReference>
<evidence type="ECO:0000256" key="11">
    <source>
        <dbReference type="RuleBase" id="RU000304"/>
    </source>
</evidence>
<proteinExistence type="inferred from homology"/>
<dbReference type="InterPro" id="IPR000719">
    <property type="entry name" value="Prot_kinase_dom"/>
</dbReference>
<name>A0A6A6MVT7_HEVBR</name>
<keyword evidence="2" id="KW-0808">Transferase</keyword>
<dbReference type="GO" id="GO:0016020">
    <property type="term" value="C:membrane"/>
    <property type="evidence" value="ECO:0007669"/>
    <property type="project" value="UniProtKB-SubCell"/>
</dbReference>
<keyword evidence="8 12" id="KW-1133">Transmembrane helix</keyword>
<keyword evidence="4" id="KW-0732">Signal</keyword>
<evidence type="ECO:0000256" key="3">
    <source>
        <dbReference type="ARBA" id="ARBA00022692"/>
    </source>
</evidence>
<dbReference type="Proteomes" id="UP000467840">
    <property type="component" value="Chromosome 6"/>
</dbReference>